<dbReference type="PATRIC" id="fig|42234.21.peg.6687"/>
<dbReference type="InterPro" id="IPR009057">
    <property type="entry name" value="Homeodomain-like_sf"/>
</dbReference>
<dbReference type="Gene3D" id="1.10.357.10">
    <property type="entry name" value="Tetracycline Repressor, domain 2"/>
    <property type="match status" value="1"/>
</dbReference>
<dbReference type="Pfam" id="PF00440">
    <property type="entry name" value="TetR_N"/>
    <property type="match status" value="1"/>
</dbReference>
<name>A0A0L0JTR7_9ACTN</name>
<proteinExistence type="predicted"/>
<sequence length="188" mass="20568">MSRWQPDARGRLAKAALDLYDERGFERTTVAEIAQRAGLTERTFFRHYADKREVLFGGTADLLDRITTAAASVPADALTLDVVVAVLDGTAEDFPEVRRSYARRRQAVIDAHPELRERELIKLADFSAALCAVLRERGVPGREAALGAEAGTAVFKVAFARWIEEDDGPGLGPLMHETMAALRAVTGC</sequence>
<dbReference type="GO" id="GO:0000976">
    <property type="term" value="F:transcription cis-regulatory region binding"/>
    <property type="evidence" value="ECO:0007669"/>
    <property type="project" value="TreeGrafter"/>
</dbReference>
<keyword evidence="1" id="KW-0805">Transcription regulation</keyword>
<dbReference type="InterPro" id="IPR041347">
    <property type="entry name" value="MftR_C"/>
</dbReference>
<keyword evidence="3" id="KW-0804">Transcription</keyword>
<dbReference type="PANTHER" id="PTHR30055">
    <property type="entry name" value="HTH-TYPE TRANSCRIPTIONAL REGULATOR RUTR"/>
    <property type="match status" value="1"/>
</dbReference>
<dbReference type="InterPro" id="IPR001647">
    <property type="entry name" value="HTH_TetR"/>
</dbReference>
<dbReference type="RefSeq" id="WP_050373802.1">
    <property type="nucleotide sequence ID" value="NZ_KQ257831.1"/>
</dbReference>
<feature type="domain" description="HTH tetR-type" evidence="5">
    <location>
        <begin position="6"/>
        <end position="66"/>
    </location>
</feature>
<evidence type="ECO:0000259" key="5">
    <source>
        <dbReference type="PROSITE" id="PS50977"/>
    </source>
</evidence>
<accession>A0A0L0JTR7</accession>
<dbReference type="GO" id="GO:0003700">
    <property type="term" value="F:DNA-binding transcription factor activity"/>
    <property type="evidence" value="ECO:0007669"/>
    <property type="project" value="TreeGrafter"/>
</dbReference>
<dbReference type="PANTHER" id="PTHR30055:SF238">
    <property type="entry name" value="MYCOFACTOCIN BIOSYNTHESIS TRANSCRIPTIONAL REGULATOR MFTR-RELATED"/>
    <property type="match status" value="1"/>
</dbReference>
<evidence type="ECO:0000313" key="7">
    <source>
        <dbReference type="Proteomes" id="UP000037151"/>
    </source>
</evidence>
<evidence type="ECO:0000256" key="1">
    <source>
        <dbReference type="ARBA" id="ARBA00023015"/>
    </source>
</evidence>
<comment type="caution">
    <text evidence="6">The sequence shown here is derived from an EMBL/GenBank/DDBJ whole genome shotgun (WGS) entry which is preliminary data.</text>
</comment>
<dbReference type="AlphaFoldDB" id="A0A0L0JTR7"/>
<gene>
    <name evidence="6" type="ORF">IQ63_32490</name>
</gene>
<feature type="DNA-binding region" description="H-T-H motif" evidence="4">
    <location>
        <begin position="29"/>
        <end position="48"/>
    </location>
</feature>
<evidence type="ECO:0000313" key="6">
    <source>
        <dbReference type="EMBL" id="KND28845.1"/>
    </source>
</evidence>
<dbReference type="SUPFAM" id="SSF46689">
    <property type="entry name" value="Homeodomain-like"/>
    <property type="match status" value="1"/>
</dbReference>
<dbReference type="InterPro" id="IPR050109">
    <property type="entry name" value="HTH-type_TetR-like_transc_reg"/>
</dbReference>
<evidence type="ECO:0000256" key="3">
    <source>
        <dbReference type="ARBA" id="ARBA00023163"/>
    </source>
</evidence>
<protein>
    <submittedName>
        <fullName evidence="6">TetR family transcriptional regulator</fullName>
    </submittedName>
</protein>
<keyword evidence="2 4" id="KW-0238">DNA-binding</keyword>
<organism evidence="6 7">
    <name type="scientific">Streptomyces acidiscabies</name>
    <dbReference type="NCBI Taxonomy" id="42234"/>
    <lineage>
        <taxon>Bacteria</taxon>
        <taxon>Bacillati</taxon>
        <taxon>Actinomycetota</taxon>
        <taxon>Actinomycetes</taxon>
        <taxon>Kitasatosporales</taxon>
        <taxon>Streptomycetaceae</taxon>
        <taxon>Streptomyces</taxon>
    </lineage>
</organism>
<evidence type="ECO:0000256" key="4">
    <source>
        <dbReference type="PROSITE-ProRule" id="PRU00335"/>
    </source>
</evidence>
<dbReference type="PRINTS" id="PR00455">
    <property type="entry name" value="HTHTETR"/>
</dbReference>
<dbReference type="OrthoDB" id="4746440at2"/>
<dbReference type="Pfam" id="PF17754">
    <property type="entry name" value="TetR_C_14"/>
    <property type="match status" value="1"/>
</dbReference>
<reference evidence="7" key="1">
    <citation type="submission" date="2014-07" db="EMBL/GenBank/DDBJ databases">
        <title>Genome sequencing of plant-pathogenic Streptomyces species.</title>
        <authorList>
            <person name="Harrison J."/>
            <person name="Sapp M."/>
            <person name="Thwaites R."/>
            <person name="Studholme D.J."/>
        </authorList>
    </citation>
    <scope>NUCLEOTIDE SEQUENCE [LARGE SCALE GENOMIC DNA]</scope>
    <source>
        <strain evidence="7">NCPPB 4445</strain>
    </source>
</reference>
<dbReference type="PROSITE" id="PS50977">
    <property type="entry name" value="HTH_TETR_2"/>
    <property type="match status" value="1"/>
</dbReference>
<dbReference type="EMBL" id="JPPY01000183">
    <property type="protein sequence ID" value="KND28845.1"/>
    <property type="molecule type" value="Genomic_DNA"/>
</dbReference>
<dbReference type="Proteomes" id="UP000037151">
    <property type="component" value="Unassembled WGS sequence"/>
</dbReference>
<evidence type="ECO:0000256" key="2">
    <source>
        <dbReference type="ARBA" id="ARBA00023125"/>
    </source>
</evidence>